<dbReference type="CDD" id="cd02969">
    <property type="entry name" value="PRX_like1"/>
    <property type="match status" value="1"/>
</dbReference>
<gene>
    <name evidence="2" type="ORF">KME60_15465</name>
</gene>
<dbReference type="PROSITE" id="PS51352">
    <property type="entry name" value="THIOREDOXIN_2"/>
    <property type="match status" value="1"/>
</dbReference>
<dbReference type="GO" id="GO:0016491">
    <property type="term" value="F:oxidoreductase activity"/>
    <property type="evidence" value="ECO:0007669"/>
    <property type="project" value="InterPro"/>
</dbReference>
<dbReference type="InterPro" id="IPR000866">
    <property type="entry name" value="AhpC/TSA"/>
</dbReference>
<dbReference type="AlphaFoldDB" id="A0A951QMW0"/>
<proteinExistence type="predicted"/>
<dbReference type="SUPFAM" id="SSF52833">
    <property type="entry name" value="Thioredoxin-like"/>
    <property type="match status" value="1"/>
</dbReference>
<dbReference type="EMBL" id="JAHHGZ010000015">
    <property type="protein sequence ID" value="MBW4668781.1"/>
    <property type="molecule type" value="Genomic_DNA"/>
</dbReference>
<feature type="domain" description="Thioredoxin" evidence="1">
    <location>
        <begin position="9"/>
        <end position="165"/>
    </location>
</feature>
<name>A0A951QMW0_9CYAN</name>
<dbReference type="InterPro" id="IPR036249">
    <property type="entry name" value="Thioredoxin-like_sf"/>
</dbReference>
<reference evidence="2" key="2">
    <citation type="journal article" date="2022" name="Microbiol. Resour. Announc.">
        <title>Metagenome Sequencing to Explore Phylogenomics of Terrestrial Cyanobacteria.</title>
        <authorList>
            <person name="Ward R.D."/>
            <person name="Stajich J.E."/>
            <person name="Johansen J.R."/>
            <person name="Huntemann M."/>
            <person name="Clum A."/>
            <person name="Foster B."/>
            <person name="Foster B."/>
            <person name="Roux S."/>
            <person name="Palaniappan K."/>
            <person name="Varghese N."/>
            <person name="Mukherjee S."/>
            <person name="Reddy T.B.K."/>
            <person name="Daum C."/>
            <person name="Copeland A."/>
            <person name="Chen I.A."/>
            <person name="Ivanova N.N."/>
            <person name="Kyrpides N.C."/>
            <person name="Shapiro N."/>
            <person name="Eloe-Fadrosh E.A."/>
            <person name="Pietrasiak N."/>
        </authorList>
    </citation>
    <scope>NUCLEOTIDE SEQUENCE</scope>
    <source>
        <strain evidence="2">GSE-NOS-MK-12-04C</strain>
    </source>
</reference>
<dbReference type="PANTHER" id="PTHR43640">
    <property type="entry name" value="OS07G0260300 PROTEIN"/>
    <property type="match status" value="1"/>
</dbReference>
<dbReference type="InterPro" id="IPR047262">
    <property type="entry name" value="PRX-like1"/>
</dbReference>
<dbReference type="Pfam" id="PF00578">
    <property type="entry name" value="AhpC-TSA"/>
    <property type="match status" value="1"/>
</dbReference>
<dbReference type="GO" id="GO:0016209">
    <property type="term" value="F:antioxidant activity"/>
    <property type="evidence" value="ECO:0007669"/>
    <property type="project" value="InterPro"/>
</dbReference>
<evidence type="ECO:0000313" key="3">
    <source>
        <dbReference type="Proteomes" id="UP000729701"/>
    </source>
</evidence>
<reference evidence="2" key="1">
    <citation type="submission" date="2021-05" db="EMBL/GenBank/DDBJ databases">
        <authorList>
            <person name="Pietrasiak N."/>
            <person name="Ward R."/>
            <person name="Stajich J.E."/>
            <person name="Kurbessoian T."/>
        </authorList>
    </citation>
    <scope>NUCLEOTIDE SEQUENCE</scope>
    <source>
        <strain evidence="2">GSE-NOS-MK-12-04C</strain>
    </source>
</reference>
<dbReference type="InterPro" id="IPR013766">
    <property type="entry name" value="Thioredoxin_domain"/>
</dbReference>
<dbReference type="Proteomes" id="UP000729701">
    <property type="component" value="Unassembled WGS sequence"/>
</dbReference>
<evidence type="ECO:0000259" key="1">
    <source>
        <dbReference type="PROSITE" id="PS51352"/>
    </source>
</evidence>
<dbReference type="PANTHER" id="PTHR43640:SF1">
    <property type="entry name" value="THIOREDOXIN-DEPENDENT PEROXIREDOXIN"/>
    <property type="match status" value="1"/>
</dbReference>
<evidence type="ECO:0000313" key="2">
    <source>
        <dbReference type="EMBL" id="MBW4668781.1"/>
    </source>
</evidence>
<dbReference type="Gene3D" id="3.40.30.10">
    <property type="entry name" value="Glutaredoxin"/>
    <property type="match status" value="1"/>
</dbReference>
<organism evidence="2 3">
    <name type="scientific">Cyanomargarita calcarea GSE-NOS-MK-12-04C</name>
    <dbReference type="NCBI Taxonomy" id="2839659"/>
    <lineage>
        <taxon>Bacteria</taxon>
        <taxon>Bacillati</taxon>
        <taxon>Cyanobacteriota</taxon>
        <taxon>Cyanophyceae</taxon>
        <taxon>Nostocales</taxon>
        <taxon>Cyanomargaritaceae</taxon>
        <taxon>Cyanomargarita</taxon>
    </lineage>
</organism>
<accession>A0A951QMW0</accession>
<comment type="caution">
    <text evidence="2">The sequence shown here is derived from an EMBL/GenBank/DDBJ whole genome shotgun (WGS) entry which is preliminary data.</text>
</comment>
<sequence length="195" mass="21387">MVLTASTMLPIGTQAPEFNLPCVVSDEIISLSTFARKKALLVMFICQHCPFVKHIQEELALLGSDYWQSDLGIVAISANDASKYPNDAPESLKAMATELNFKFPLCYDESQEVAKVYTAACTPDFFVFDDSRKLVYRGQLDDSRPSNGKPVTGKDLRSAIDAILTGKPILGEQNPSIGCNIKWKPGNEPSYFAVG</sequence>
<protein>
    <submittedName>
        <fullName evidence="2">Thioredoxin family protein</fullName>
    </submittedName>
</protein>